<feature type="compositionally biased region" description="Polar residues" evidence="2">
    <location>
        <begin position="8"/>
        <end position="17"/>
    </location>
</feature>
<evidence type="ECO:0000256" key="2">
    <source>
        <dbReference type="SAM" id="MobiDB-lite"/>
    </source>
</evidence>
<dbReference type="NCBIfam" id="NF004840">
    <property type="entry name" value="PRK06190.1"/>
    <property type="match status" value="1"/>
</dbReference>
<feature type="compositionally biased region" description="Low complexity" evidence="2">
    <location>
        <begin position="25"/>
        <end position="34"/>
    </location>
</feature>
<keyword evidence="4" id="KW-1185">Reference proteome</keyword>
<dbReference type="AlphaFoldDB" id="A0A3S2Z341"/>
<name>A0A3S2Z341_9ACTN</name>
<comment type="similarity">
    <text evidence="1">Belongs to the enoyl-CoA hydratase/isomerase family.</text>
</comment>
<proteinExistence type="inferred from homology"/>
<feature type="region of interest" description="Disordered" evidence="2">
    <location>
        <begin position="1"/>
        <end position="42"/>
    </location>
</feature>
<dbReference type="Proteomes" id="UP000283128">
    <property type="component" value="Unassembled WGS sequence"/>
</dbReference>
<keyword evidence="3" id="KW-0456">Lyase</keyword>
<dbReference type="EC" id="4.2.1.17" evidence="3"/>
<dbReference type="InterPro" id="IPR001753">
    <property type="entry name" value="Enoyl-CoA_hydra/iso"/>
</dbReference>
<dbReference type="Pfam" id="PF00378">
    <property type="entry name" value="ECH_1"/>
    <property type="match status" value="1"/>
</dbReference>
<evidence type="ECO:0000313" key="3">
    <source>
        <dbReference type="EMBL" id="RVU28062.1"/>
    </source>
</evidence>
<sequence length="305" mass="32280">MQAERSRSSNCGRTTGQRRPESPQETPACPAAPGTPTPEERTVTDSVLVERNDDATAVVTLNRPDVRNAIDPELLQGLRTALRELDEDDTVGAIVLTGADPAFCAGLDLRRLGSPEGGLPGGVVDRSVSRAPWGDPLRTPLIGAVNGAAVTGGLELALNCDILIASERARFADTHARVGVLPGWRLSVLLPLFVGSGLARRMSLTGDFLSAAEALRAGLVTEVVPHGELLPAARRVAATIAGNDRAAVQTLLGSYRRVEAELVGDGDRVEATTAREWLASTPGTADVERRREVIISRGREQNRPA</sequence>
<dbReference type="CDD" id="cd06558">
    <property type="entry name" value="crotonase-like"/>
    <property type="match status" value="1"/>
</dbReference>
<comment type="caution">
    <text evidence="3">The sequence shown here is derived from an EMBL/GenBank/DDBJ whole genome shotgun (WGS) entry which is preliminary data.</text>
</comment>
<dbReference type="PANTHER" id="PTHR43802:SF1">
    <property type="entry name" value="IP11341P-RELATED"/>
    <property type="match status" value="1"/>
</dbReference>
<organism evidence="3 4">
    <name type="scientific">Streptomyces antnestii</name>
    <dbReference type="NCBI Taxonomy" id="2494256"/>
    <lineage>
        <taxon>Bacteria</taxon>
        <taxon>Bacillati</taxon>
        <taxon>Actinomycetota</taxon>
        <taxon>Actinomycetes</taxon>
        <taxon>Kitasatosporales</taxon>
        <taxon>Streptomycetaceae</taxon>
        <taxon>Streptomyces</taxon>
    </lineage>
</organism>
<gene>
    <name evidence="3" type="ORF">EOT10_07320</name>
</gene>
<evidence type="ECO:0000256" key="1">
    <source>
        <dbReference type="ARBA" id="ARBA00005254"/>
    </source>
</evidence>
<dbReference type="OrthoDB" id="8452484at2"/>
<protein>
    <submittedName>
        <fullName evidence="3">Enoyl-CoA hydratase</fullName>
        <ecNumber evidence="3">4.2.1.17</ecNumber>
    </submittedName>
</protein>
<dbReference type="Gene3D" id="3.90.226.10">
    <property type="entry name" value="2-enoyl-CoA Hydratase, Chain A, domain 1"/>
    <property type="match status" value="1"/>
</dbReference>
<dbReference type="InterPro" id="IPR029045">
    <property type="entry name" value="ClpP/crotonase-like_dom_sf"/>
</dbReference>
<dbReference type="SUPFAM" id="SSF52096">
    <property type="entry name" value="ClpP/crotonase"/>
    <property type="match status" value="1"/>
</dbReference>
<accession>A0A3S2Z341</accession>
<reference evidence="3 4" key="1">
    <citation type="submission" date="2019-01" db="EMBL/GenBank/DDBJ databases">
        <title>Genome sequences of Streptomyces and Rhizobium isolates collected from root and soil.</title>
        <authorList>
            <person name="Chhettri S."/>
            <person name="Sevigny J.L."/>
            <person name="Sen A."/>
            <person name="Ennis N."/>
            <person name="Tisa L."/>
        </authorList>
    </citation>
    <scope>NUCLEOTIDE SEQUENCE [LARGE SCALE GENOMIC DNA]</scope>
    <source>
        <strain evidence="3 4">San01</strain>
    </source>
</reference>
<dbReference type="PANTHER" id="PTHR43802">
    <property type="entry name" value="ENOYL-COA HYDRATASE"/>
    <property type="match status" value="1"/>
</dbReference>
<evidence type="ECO:0000313" key="4">
    <source>
        <dbReference type="Proteomes" id="UP000283128"/>
    </source>
</evidence>
<dbReference type="GO" id="GO:0004300">
    <property type="term" value="F:enoyl-CoA hydratase activity"/>
    <property type="evidence" value="ECO:0007669"/>
    <property type="project" value="UniProtKB-EC"/>
</dbReference>
<dbReference type="EMBL" id="RZYA01000002">
    <property type="protein sequence ID" value="RVU28062.1"/>
    <property type="molecule type" value="Genomic_DNA"/>
</dbReference>